<dbReference type="Gene3D" id="3.30.1330.70">
    <property type="entry name" value="Holliday junction resolvase RusA"/>
    <property type="match status" value="1"/>
</dbReference>
<name>R7ZE30_LYSSH</name>
<dbReference type="EMBL" id="AQPX01000018">
    <property type="protein sequence ID" value="EON72387.1"/>
    <property type="molecule type" value="Genomic_DNA"/>
</dbReference>
<dbReference type="GO" id="GO:0006281">
    <property type="term" value="P:DNA repair"/>
    <property type="evidence" value="ECO:0007669"/>
    <property type="project" value="InterPro"/>
</dbReference>
<organism evidence="1 2">
    <name type="scientific">Lysinibacillus sphaericus OT4b.31</name>
    <dbReference type="NCBI Taxonomy" id="1285586"/>
    <lineage>
        <taxon>Bacteria</taxon>
        <taxon>Bacillati</taxon>
        <taxon>Bacillota</taxon>
        <taxon>Bacilli</taxon>
        <taxon>Bacillales</taxon>
        <taxon>Bacillaceae</taxon>
        <taxon>Lysinibacillus</taxon>
    </lineage>
</organism>
<dbReference type="HOGENOM" id="CLU_2735213_0_0_9"/>
<dbReference type="OrthoDB" id="5114842at2"/>
<comment type="caution">
    <text evidence="1">The sequence shown here is derived from an EMBL/GenBank/DDBJ whole genome shotgun (WGS) entry which is preliminary data.</text>
</comment>
<dbReference type="Proteomes" id="UP000013911">
    <property type="component" value="Unassembled WGS sequence"/>
</dbReference>
<evidence type="ECO:0000313" key="2">
    <source>
        <dbReference type="Proteomes" id="UP000013911"/>
    </source>
</evidence>
<proteinExistence type="predicted"/>
<gene>
    <name evidence="1" type="ORF">H131_12478</name>
</gene>
<dbReference type="RefSeq" id="WP_010859432.1">
    <property type="nucleotide sequence ID" value="NZ_KB933398.1"/>
</dbReference>
<dbReference type="GO" id="GO:0000287">
    <property type="term" value="F:magnesium ion binding"/>
    <property type="evidence" value="ECO:0007669"/>
    <property type="project" value="InterPro"/>
</dbReference>
<reference evidence="1 2" key="1">
    <citation type="submission" date="2013-04" db="EMBL/GenBank/DDBJ databases">
        <title>Draft genome of the heavy metal tolerant bacterium Lysinibacillus sphaericus strain OT4b.31.</title>
        <authorList>
            <person name="Pena-Montenegro T.D."/>
            <person name="Dussan J."/>
        </authorList>
    </citation>
    <scope>NUCLEOTIDE SEQUENCE [LARGE SCALE GENOMIC DNA]</scope>
    <source>
        <strain evidence="1 2">OT4b.31</strain>
    </source>
</reference>
<dbReference type="SUPFAM" id="SSF103084">
    <property type="entry name" value="Holliday junction resolvase RusA"/>
    <property type="match status" value="1"/>
</dbReference>
<sequence length="71" mass="8116">MYINHFKRCISKLLKARYDLQPIPNIDNLAKGIKDGLSKVLCQDDNSTEVVACKFYSDNLRAAVTIEWAQQ</sequence>
<dbReference type="InterPro" id="IPR036614">
    <property type="entry name" value="RusA-like_sf"/>
</dbReference>
<dbReference type="Pfam" id="PF05866">
    <property type="entry name" value="RusA"/>
    <property type="match status" value="1"/>
</dbReference>
<protein>
    <submittedName>
        <fullName evidence="1">Uncharacterized protein</fullName>
    </submittedName>
</protein>
<dbReference type="PATRIC" id="fig|1285586.5.peg.2543"/>
<evidence type="ECO:0000313" key="1">
    <source>
        <dbReference type="EMBL" id="EON72387.1"/>
    </source>
</evidence>
<dbReference type="GO" id="GO:0006310">
    <property type="term" value="P:DNA recombination"/>
    <property type="evidence" value="ECO:0007669"/>
    <property type="project" value="InterPro"/>
</dbReference>
<dbReference type="AlphaFoldDB" id="R7ZE30"/>
<dbReference type="InterPro" id="IPR008822">
    <property type="entry name" value="Endonuclease_RusA-like"/>
</dbReference>
<accession>R7ZE30</accession>